<proteinExistence type="predicted"/>
<dbReference type="Gene3D" id="3.90.180.10">
    <property type="entry name" value="Medium-chain alcohol dehydrogenases, catalytic domain"/>
    <property type="match status" value="1"/>
</dbReference>
<comment type="caution">
    <text evidence="1">The sequence shown here is derived from an EMBL/GenBank/DDBJ whole genome shotgun (WGS) entry which is preliminary data.</text>
</comment>
<name>A0AAN6LY98_9PLEO</name>
<sequence length="79" mass="8619">MSSSDLFHGWLAHDPSSAKGLMRWESFPPKPFAPTDIDIKVSHCGICGTDIHTLRSGWNTTHYPTRAGGGVLEGRLRGV</sequence>
<keyword evidence="2" id="KW-1185">Reference proteome</keyword>
<reference evidence="1 2" key="1">
    <citation type="submission" date="2021-02" db="EMBL/GenBank/DDBJ databases">
        <title>Genome assembly of Pseudopithomyces chartarum.</title>
        <authorList>
            <person name="Jauregui R."/>
            <person name="Singh J."/>
            <person name="Voisey C."/>
        </authorList>
    </citation>
    <scope>NUCLEOTIDE SEQUENCE [LARGE SCALE GENOMIC DNA]</scope>
    <source>
        <strain evidence="1 2">AGR01</strain>
    </source>
</reference>
<dbReference type="SUPFAM" id="SSF50129">
    <property type="entry name" value="GroES-like"/>
    <property type="match status" value="1"/>
</dbReference>
<evidence type="ECO:0000313" key="2">
    <source>
        <dbReference type="Proteomes" id="UP001280581"/>
    </source>
</evidence>
<dbReference type="InterPro" id="IPR011032">
    <property type="entry name" value="GroES-like_sf"/>
</dbReference>
<organism evidence="1 2">
    <name type="scientific">Pseudopithomyces chartarum</name>
    <dbReference type="NCBI Taxonomy" id="1892770"/>
    <lineage>
        <taxon>Eukaryota</taxon>
        <taxon>Fungi</taxon>
        <taxon>Dikarya</taxon>
        <taxon>Ascomycota</taxon>
        <taxon>Pezizomycotina</taxon>
        <taxon>Dothideomycetes</taxon>
        <taxon>Pleosporomycetidae</taxon>
        <taxon>Pleosporales</taxon>
        <taxon>Massarineae</taxon>
        <taxon>Didymosphaeriaceae</taxon>
        <taxon>Pseudopithomyces</taxon>
    </lineage>
</organism>
<gene>
    <name evidence="1" type="ORF">GRF29_77g291512</name>
</gene>
<dbReference type="EMBL" id="WVTA01000007">
    <property type="protein sequence ID" value="KAK3208302.1"/>
    <property type="molecule type" value="Genomic_DNA"/>
</dbReference>
<dbReference type="Proteomes" id="UP001280581">
    <property type="component" value="Unassembled WGS sequence"/>
</dbReference>
<accession>A0AAN6LY98</accession>
<dbReference type="AlphaFoldDB" id="A0AAN6LY98"/>
<evidence type="ECO:0000313" key="1">
    <source>
        <dbReference type="EMBL" id="KAK3208302.1"/>
    </source>
</evidence>
<protein>
    <submittedName>
        <fullName evidence="1">Uncharacterized protein</fullName>
    </submittedName>
</protein>